<evidence type="ECO:0000256" key="1">
    <source>
        <dbReference type="ARBA" id="ARBA00004651"/>
    </source>
</evidence>
<evidence type="ECO:0000256" key="5">
    <source>
        <dbReference type="ARBA" id="ARBA00022617"/>
    </source>
</evidence>
<evidence type="ECO:0000256" key="3">
    <source>
        <dbReference type="ARBA" id="ARBA00022448"/>
    </source>
</evidence>
<dbReference type="PRINTS" id="PR01165">
    <property type="entry name" value="CYCOXIDASEI"/>
</dbReference>
<dbReference type="InterPro" id="IPR036927">
    <property type="entry name" value="Cyt_c_oxase-like_su1_sf"/>
</dbReference>
<organism evidence="17 18">
    <name type="scientific">Aurantiacibacter spongiae</name>
    <dbReference type="NCBI Taxonomy" id="2488860"/>
    <lineage>
        <taxon>Bacteria</taxon>
        <taxon>Pseudomonadati</taxon>
        <taxon>Pseudomonadota</taxon>
        <taxon>Alphaproteobacteria</taxon>
        <taxon>Sphingomonadales</taxon>
        <taxon>Erythrobacteraceae</taxon>
        <taxon>Aurantiacibacter</taxon>
    </lineage>
</organism>
<evidence type="ECO:0000313" key="17">
    <source>
        <dbReference type="EMBL" id="RPF71782.1"/>
    </source>
</evidence>
<dbReference type="Proteomes" id="UP000275232">
    <property type="component" value="Unassembled WGS sequence"/>
</dbReference>
<dbReference type="GO" id="GO:0005886">
    <property type="term" value="C:plasma membrane"/>
    <property type="evidence" value="ECO:0007669"/>
    <property type="project" value="UniProtKB-SubCell"/>
</dbReference>
<dbReference type="GO" id="GO:0020037">
    <property type="term" value="F:heme binding"/>
    <property type="evidence" value="ECO:0007669"/>
    <property type="project" value="InterPro"/>
</dbReference>
<keyword evidence="18" id="KW-1185">Reference proteome</keyword>
<feature type="transmembrane region" description="Helical" evidence="15">
    <location>
        <begin position="68"/>
        <end position="88"/>
    </location>
</feature>
<dbReference type="AlphaFoldDB" id="A0A3N5DJA7"/>
<dbReference type="PANTHER" id="PTHR10422:SF35">
    <property type="entry name" value="CYTOCHROME BO(3) UBIQUINOL OXIDASE SUBUNIT 1"/>
    <property type="match status" value="1"/>
</dbReference>
<dbReference type="GO" id="GO:0004129">
    <property type="term" value="F:cytochrome-c oxidase activity"/>
    <property type="evidence" value="ECO:0007669"/>
    <property type="project" value="InterPro"/>
</dbReference>
<feature type="transmembrane region" description="Helical" evidence="15">
    <location>
        <begin position="423"/>
        <end position="449"/>
    </location>
</feature>
<feature type="transmembrane region" description="Helical" evidence="15">
    <location>
        <begin position="319"/>
        <end position="341"/>
    </location>
</feature>
<comment type="caution">
    <text evidence="17">The sequence shown here is derived from an EMBL/GenBank/DDBJ whole genome shotgun (WGS) entry which is preliminary data.</text>
</comment>
<dbReference type="GO" id="GO:0009486">
    <property type="term" value="F:cytochrome bo3 ubiquinol oxidase activity"/>
    <property type="evidence" value="ECO:0007669"/>
    <property type="project" value="TreeGrafter"/>
</dbReference>
<dbReference type="GO" id="GO:0009060">
    <property type="term" value="P:aerobic respiration"/>
    <property type="evidence" value="ECO:0007669"/>
    <property type="project" value="InterPro"/>
</dbReference>
<feature type="transmembrane region" description="Helical" evidence="15">
    <location>
        <begin position="199"/>
        <end position="222"/>
    </location>
</feature>
<feature type="domain" description="Cytochrome oxidase subunit I profile" evidence="16">
    <location>
        <begin position="49"/>
        <end position="568"/>
    </location>
</feature>
<feature type="transmembrane region" description="Helical" evidence="15">
    <location>
        <begin position="234"/>
        <end position="264"/>
    </location>
</feature>
<protein>
    <submittedName>
        <fullName evidence="17">Cytochrome ubiquinol oxidase subunit I</fullName>
    </submittedName>
</protein>
<reference evidence="17 18" key="1">
    <citation type="submission" date="2018-11" db="EMBL/GenBank/DDBJ databases">
        <title>Erythrobacter spongiae sp. nov., isolated from a marine sponge.</title>
        <authorList>
            <person name="Zhuang L."/>
            <person name="Luo L."/>
        </authorList>
    </citation>
    <scope>NUCLEOTIDE SEQUENCE [LARGE SCALE GENOMIC DNA]</scope>
    <source>
        <strain evidence="17 18">HN-E23</strain>
    </source>
</reference>
<feature type="transmembrane region" description="Helical" evidence="15">
    <location>
        <begin position="353"/>
        <end position="376"/>
    </location>
</feature>
<dbReference type="GO" id="GO:0015990">
    <property type="term" value="P:electron transport coupled proton transport"/>
    <property type="evidence" value="ECO:0007669"/>
    <property type="project" value="TreeGrafter"/>
</dbReference>
<evidence type="ECO:0000256" key="14">
    <source>
        <dbReference type="RuleBase" id="RU000370"/>
    </source>
</evidence>
<feature type="transmembrane region" description="Helical" evidence="15">
    <location>
        <begin position="503"/>
        <end position="527"/>
    </location>
</feature>
<keyword evidence="7 14" id="KW-0812">Transmembrane</keyword>
<feature type="transmembrane region" description="Helical" evidence="15">
    <location>
        <begin position="108"/>
        <end position="132"/>
    </location>
</feature>
<dbReference type="PROSITE" id="PS50855">
    <property type="entry name" value="COX1"/>
    <property type="match status" value="1"/>
</dbReference>
<feature type="transmembrane region" description="Helical" evidence="15">
    <location>
        <begin position="25"/>
        <end position="47"/>
    </location>
</feature>
<keyword evidence="6 14" id="KW-0679">Respiratory chain</keyword>
<dbReference type="GO" id="GO:0046872">
    <property type="term" value="F:metal ion binding"/>
    <property type="evidence" value="ECO:0007669"/>
    <property type="project" value="UniProtKB-KW"/>
</dbReference>
<evidence type="ECO:0000256" key="9">
    <source>
        <dbReference type="ARBA" id="ARBA00022982"/>
    </source>
</evidence>
<dbReference type="InterPro" id="IPR023616">
    <property type="entry name" value="Cyt_c_oxase-like_su1_dom"/>
</dbReference>
<evidence type="ECO:0000256" key="2">
    <source>
        <dbReference type="ARBA" id="ARBA00009578"/>
    </source>
</evidence>
<evidence type="ECO:0000256" key="8">
    <source>
        <dbReference type="ARBA" id="ARBA00022723"/>
    </source>
</evidence>
<keyword evidence="11" id="KW-0408">Iron</keyword>
<keyword evidence="13 15" id="KW-0472">Membrane</keyword>
<evidence type="ECO:0000259" key="16">
    <source>
        <dbReference type="PROSITE" id="PS50855"/>
    </source>
</evidence>
<feature type="transmembrane region" description="Helical" evidence="15">
    <location>
        <begin position="284"/>
        <end position="307"/>
    </location>
</feature>
<keyword evidence="10 15" id="KW-1133">Transmembrane helix</keyword>
<dbReference type="InterPro" id="IPR023615">
    <property type="entry name" value="Cyt_c_Oxase_su1_BS"/>
</dbReference>
<keyword evidence="9 14" id="KW-0249">Electron transport</keyword>
<dbReference type="Gene3D" id="1.20.210.10">
    <property type="entry name" value="Cytochrome c oxidase-like, subunit I domain"/>
    <property type="match status" value="1"/>
</dbReference>
<keyword evidence="5 14" id="KW-0349">Heme</keyword>
<comment type="similarity">
    <text evidence="2 14">Belongs to the heme-copper respiratory oxidase family.</text>
</comment>
<evidence type="ECO:0000256" key="7">
    <source>
        <dbReference type="ARBA" id="ARBA00022692"/>
    </source>
</evidence>
<keyword evidence="12" id="KW-0186">Copper</keyword>
<dbReference type="InterPro" id="IPR000883">
    <property type="entry name" value="Cyt_C_Oxase_1"/>
</dbReference>
<evidence type="ECO:0000256" key="13">
    <source>
        <dbReference type="ARBA" id="ARBA00023136"/>
    </source>
</evidence>
<keyword evidence="8" id="KW-0479">Metal-binding</keyword>
<keyword evidence="3 14" id="KW-0813">Transport</keyword>
<feature type="transmembrane region" description="Helical" evidence="15">
    <location>
        <begin position="153"/>
        <end position="179"/>
    </location>
</feature>
<sequence length="687" mass="76491">MTGHDWIYWLFGTLRWSDFPPKGDLIADCAAGIAIAAPLAVVVLLTVKHRWRWLWEEWLTSLDHKRIGIMYTVIAFVMLARALIEAGLMRMQQALAVNADGVVSPEHFAQLFSTHGTAMIFFTAMPFLTGVINYVMPLQIGARDLTFPFLNAVGLWLTAAGAGIVMASLVVGKFAIGGWSAYPPFTETPFSPGEGVDYWIWAVSLASVGSMLSGINFAVTIYKERAPGMQLFRMPLFCWCALCTAILMIFAMPPLTVATGLLALDRYAGFHFFTNDLGGNMMAYANMFWLFGHPEVYILVLPAFGIWSEVISTFSGKRLYGYPSMVFAVMCIAVLSFTVWLHHFFTMGQSASVNAAFGIATMLIGIPTGVKVYDWLLTMYRGRIRLTAPMLFAITFIACFVIGGLSGIILANPPVDFAVHNSLFLVAHFHNMLVPGTLFGLLAGYMFWFPKVFGFRLDERWGRIAWVCWSGGFLAAFMPLYILGLMGATRRTAQFYRAEYEPFLLFAWAGAWLIAFGFVALLVQLWLSVKRRDELAAPIGDPWDGHSLEWWTPSPPPEYNFAVLPKVVDTETFTVMKRQESAYRSPDSYEDIEVPRNTGIPVIIGAAACVCAFALVWHIWWAAVAGFAAAWGALIVRSFDTDQMRTIPAADVRRQHEAWLTRARAATPIDRFAELEPANRGRAVATQ</sequence>
<keyword evidence="4" id="KW-1003">Cell membrane</keyword>
<evidence type="ECO:0000313" key="18">
    <source>
        <dbReference type="Proteomes" id="UP000275232"/>
    </source>
</evidence>
<evidence type="ECO:0000256" key="4">
    <source>
        <dbReference type="ARBA" id="ARBA00022475"/>
    </source>
</evidence>
<dbReference type="EMBL" id="RPFZ01000001">
    <property type="protein sequence ID" value="RPF71782.1"/>
    <property type="molecule type" value="Genomic_DNA"/>
</dbReference>
<accession>A0A3N5DJA7</accession>
<comment type="subcellular location">
    <subcellularLocation>
        <location evidence="1">Cell membrane</location>
        <topology evidence="1">Multi-pass membrane protein</topology>
    </subcellularLocation>
</comment>
<dbReference type="PROSITE" id="PS00077">
    <property type="entry name" value="COX1_CUB"/>
    <property type="match status" value="1"/>
</dbReference>
<feature type="transmembrane region" description="Helical" evidence="15">
    <location>
        <begin position="461"/>
        <end position="483"/>
    </location>
</feature>
<proteinExistence type="inferred from homology"/>
<feature type="transmembrane region" description="Helical" evidence="15">
    <location>
        <begin position="388"/>
        <end position="411"/>
    </location>
</feature>
<evidence type="ECO:0000256" key="12">
    <source>
        <dbReference type="ARBA" id="ARBA00023008"/>
    </source>
</evidence>
<dbReference type="GO" id="GO:0022904">
    <property type="term" value="P:respiratory electron transport chain"/>
    <property type="evidence" value="ECO:0007669"/>
    <property type="project" value="TreeGrafter"/>
</dbReference>
<evidence type="ECO:0000256" key="11">
    <source>
        <dbReference type="ARBA" id="ARBA00023004"/>
    </source>
</evidence>
<dbReference type="SUPFAM" id="SSF81442">
    <property type="entry name" value="Cytochrome c oxidase subunit I-like"/>
    <property type="match status" value="1"/>
</dbReference>
<dbReference type="Pfam" id="PF00115">
    <property type="entry name" value="COX1"/>
    <property type="match status" value="1"/>
</dbReference>
<evidence type="ECO:0000256" key="10">
    <source>
        <dbReference type="ARBA" id="ARBA00022989"/>
    </source>
</evidence>
<feature type="transmembrane region" description="Helical" evidence="15">
    <location>
        <begin position="598"/>
        <end position="615"/>
    </location>
</feature>
<dbReference type="OrthoDB" id="9803294at2"/>
<evidence type="ECO:0000256" key="15">
    <source>
        <dbReference type="SAM" id="Phobius"/>
    </source>
</evidence>
<dbReference type="RefSeq" id="WP_123880542.1">
    <property type="nucleotide sequence ID" value="NZ_RPFZ01000001.1"/>
</dbReference>
<evidence type="ECO:0000256" key="6">
    <source>
        <dbReference type="ARBA" id="ARBA00022660"/>
    </source>
</evidence>
<gene>
    <name evidence="17" type="ORF">EG799_09245</name>
</gene>
<dbReference type="PANTHER" id="PTHR10422">
    <property type="entry name" value="CYTOCHROME C OXIDASE SUBUNIT 1"/>
    <property type="match status" value="1"/>
</dbReference>
<name>A0A3N5DJA7_9SPHN</name>